<dbReference type="SUPFAM" id="SSF53448">
    <property type="entry name" value="Nucleotide-diphospho-sugar transferases"/>
    <property type="match status" value="1"/>
</dbReference>
<comment type="catalytic activity">
    <reaction evidence="16">
        <text>(R)-5-phosphomevalonate + ATP = (R)-5-diphosphomevalonate + ADP</text>
        <dbReference type="Rhea" id="RHEA:16341"/>
        <dbReference type="ChEBI" id="CHEBI:30616"/>
        <dbReference type="ChEBI" id="CHEBI:57557"/>
        <dbReference type="ChEBI" id="CHEBI:58146"/>
        <dbReference type="ChEBI" id="CHEBI:456216"/>
        <dbReference type="EC" id="2.7.4.2"/>
    </reaction>
    <physiologicalReaction direction="left-to-right" evidence="16">
        <dbReference type="Rhea" id="RHEA:16342"/>
    </physiologicalReaction>
</comment>
<dbReference type="PANTHER" id="PTHR31121:SF6">
    <property type="entry name" value="ALPHA-1,2 MANNOSYLTRANSFERASE KTR1"/>
    <property type="match status" value="1"/>
</dbReference>
<dbReference type="EMBL" id="BAUL01000231">
    <property type="protein sequence ID" value="GAD98157.1"/>
    <property type="molecule type" value="Genomic_DNA"/>
</dbReference>
<accession>V5GB61</accession>
<dbReference type="Pfam" id="PF00288">
    <property type="entry name" value="GHMP_kinases_N"/>
    <property type="match status" value="1"/>
</dbReference>
<feature type="region of interest" description="Disordered" evidence="18">
    <location>
        <begin position="49"/>
        <end position="72"/>
    </location>
</feature>
<dbReference type="GO" id="GO:0000026">
    <property type="term" value="F:alpha-1,2-mannosyltransferase activity"/>
    <property type="evidence" value="ECO:0007669"/>
    <property type="project" value="TreeGrafter"/>
</dbReference>
<dbReference type="GO" id="GO:0006487">
    <property type="term" value="P:protein N-linked glycosylation"/>
    <property type="evidence" value="ECO:0007669"/>
    <property type="project" value="TreeGrafter"/>
</dbReference>
<dbReference type="GO" id="GO:0006493">
    <property type="term" value="P:protein O-linked glycosylation"/>
    <property type="evidence" value="ECO:0007669"/>
    <property type="project" value="TreeGrafter"/>
</dbReference>
<evidence type="ECO:0000256" key="14">
    <source>
        <dbReference type="ARBA" id="ARBA00023166"/>
    </source>
</evidence>
<proteinExistence type="inferred from homology"/>
<evidence type="ECO:0000256" key="16">
    <source>
        <dbReference type="ARBA" id="ARBA00029326"/>
    </source>
</evidence>
<dbReference type="Gene3D" id="3.90.550.10">
    <property type="entry name" value="Spore Coat Polysaccharide Biosynthesis Protein SpsA, Chain A"/>
    <property type="match status" value="1"/>
</dbReference>
<dbReference type="GO" id="GO:0016126">
    <property type="term" value="P:sterol biosynthetic process"/>
    <property type="evidence" value="ECO:0007669"/>
    <property type="project" value="UniProtKB-KW"/>
</dbReference>
<name>V5GB61_BYSSN</name>
<dbReference type="InterPro" id="IPR002685">
    <property type="entry name" value="Glyco_trans_15"/>
</dbReference>
<dbReference type="HOGENOM" id="CLU_312374_0_0_1"/>
<keyword evidence="12" id="KW-0756">Sterol biosynthesis</keyword>
<evidence type="ECO:0000256" key="17">
    <source>
        <dbReference type="ARBA" id="ARBA00081328"/>
    </source>
</evidence>
<keyword evidence="10" id="KW-0067">ATP-binding</keyword>
<dbReference type="InterPro" id="IPR036554">
    <property type="entry name" value="GHMP_kinase_C_sf"/>
</dbReference>
<evidence type="ECO:0000256" key="15">
    <source>
        <dbReference type="ARBA" id="ARBA00023221"/>
    </source>
</evidence>
<dbReference type="eggNOG" id="KOG4519">
    <property type="taxonomic scope" value="Eukaryota"/>
</dbReference>
<dbReference type="InParanoid" id="V5GB61"/>
<comment type="pathway">
    <text evidence="1">Isoprenoid biosynthesis; isopentenyl diphosphate biosynthesis via mevalonate pathway; isopentenyl diphosphate from (R)-mevalonate: step 2/3.</text>
</comment>
<gene>
    <name evidence="20" type="ORF">PVAR5_6848</name>
</gene>
<dbReference type="SUPFAM" id="SSF54211">
    <property type="entry name" value="Ribosomal protein S5 domain 2-like"/>
    <property type="match status" value="1"/>
</dbReference>
<evidence type="ECO:0000313" key="20">
    <source>
        <dbReference type="EMBL" id="GAD98157.1"/>
    </source>
</evidence>
<dbReference type="GO" id="GO:0016020">
    <property type="term" value="C:membrane"/>
    <property type="evidence" value="ECO:0007669"/>
    <property type="project" value="InterPro"/>
</dbReference>
<comment type="similarity">
    <text evidence="3">Belongs to the glycosyltransferase 15 family.</text>
</comment>
<dbReference type="Gene3D" id="3.30.230.10">
    <property type="match status" value="1"/>
</dbReference>
<organism evidence="20 21">
    <name type="scientific">Byssochlamys spectabilis (strain No. 5 / NBRC 109023)</name>
    <name type="common">Paecilomyces variotii</name>
    <dbReference type="NCBI Taxonomy" id="1356009"/>
    <lineage>
        <taxon>Eukaryota</taxon>
        <taxon>Fungi</taxon>
        <taxon>Dikarya</taxon>
        <taxon>Ascomycota</taxon>
        <taxon>Pezizomycotina</taxon>
        <taxon>Eurotiomycetes</taxon>
        <taxon>Eurotiomycetidae</taxon>
        <taxon>Eurotiales</taxon>
        <taxon>Thermoascaceae</taxon>
        <taxon>Paecilomyces</taxon>
    </lineage>
</organism>
<evidence type="ECO:0000256" key="10">
    <source>
        <dbReference type="ARBA" id="ARBA00022840"/>
    </source>
</evidence>
<dbReference type="SUPFAM" id="SSF55060">
    <property type="entry name" value="GHMP Kinase, C-terminal domain"/>
    <property type="match status" value="1"/>
</dbReference>
<dbReference type="PANTHER" id="PTHR31121">
    <property type="entry name" value="ALPHA-1,2 MANNOSYLTRANSFERASE KTR1"/>
    <property type="match status" value="1"/>
</dbReference>
<dbReference type="AlphaFoldDB" id="V5GB61"/>
<keyword evidence="5" id="KW-0444">Lipid biosynthesis</keyword>
<feature type="domain" description="GHMP kinase N-terminal" evidence="19">
    <location>
        <begin position="177"/>
        <end position="240"/>
    </location>
</feature>
<evidence type="ECO:0000256" key="18">
    <source>
        <dbReference type="SAM" id="MobiDB-lite"/>
    </source>
</evidence>
<dbReference type="eggNOG" id="KOG4472">
    <property type="taxonomic scope" value="Eukaryota"/>
</dbReference>
<keyword evidence="6" id="KW-0328">Glycosyltransferase</keyword>
<feature type="compositionally biased region" description="Polar residues" evidence="18">
    <location>
        <begin position="582"/>
        <end position="597"/>
    </location>
</feature>
<keyword evidence="14" id="KW-1207">Sterol metabolism</keyword>
<comment type="similarity">
    <text evidence="2">Belongs to the GHMP kinase family. Mevalonate kinase subfamily.</text>
</comment>
<evidence type="ECO:0000256" key="11">
    <source>
        <dbReference type="ARBA" id="ARBA00022955"/>
    </source>
</evidence>
<evidence type="ECO:0000256" key="12">
    <source>
        <dbReference type="ARBA" id="ARBA00023011"/>
    </source>
</evidence>
<evidence type="ECO:0000256" key="8">
    <source>
        <dbReference type="ARBA" id="ARBA00022741"/>
    </source>
</evidence>
<dbReference type="InterPro" id="IPR014721">
    <property type="entry name" value="Ribsml_uS5_D2-typ_fold_subgr"/>
</dbReference>
<keyword evidence="13" id="KW-0443">Lipid metabolism</keyword>
<protein>
    <recommendedName>
        <fullName evidence="4">phosphomevalonate kinase</fullName>
        <ecNumber evidence="4">2.7.4.2</ecNumber>
    </recommendedName>
    <alternativeName>
        <fullName evidence="17">Ergosterol biosynthesis protein 8</fullName>
    </alternativeName>
</protein>
<reference evidence="21" key="1">
    <citation type="journal article" date="2014" name="Genome Announc.">
        <title>Draft genome sequence of the formaldehyde-resistant fungus Byssochlamys spectabilis No. 5 (anamorph Paecilomyces variotii No. 5) (NBRC109023).</title>
        <authorList>
            <person name="Oka T."/>
            <person name="Ekino K."/>
            <person name="Fukuda K."/>
            <person name="Nomura Y."/>
        </authorList>
    </citation>
    <scope>NUCLEOTIDE SEQUENCE [LARGE SCALE GENOMIC DNA]</scope>
    <source>
        <strain evidence="21">No. 5 / NBRC 109023</strain>
    </source>
</reference>
<evidence type="ECO:0000256" key="6">
    <source>
        <dbReference type="ARBA" id="ARBA00022676"/>
    </source>
</evidence>
<evidence type="ECO:0000256" key="9">
    <source>
        <dbReference type="ARBA" id="ARBA00022777"/>
    </source>
</evidence>
<evidence type="ECO:0000256" key="7">
    <source>
        <dbReference type="ARBA" id="ARBA00022679"/>
    </source>
</evidence>
<evidence type="ECO:0000256" key="3">
    <source>
        <dbReference type="ARBA" id="ARBA00007677"/>
    </source>
</evidence>
<evidence type="ECO:0000256" key="1">
    <source>
        <dbReference type="ARBA" id="ARBA00005017"/>
    </source>
</evidence>
<dbReference type="Pfam" id="PF01793">
    <property type="entry name" value="Glyco_transf_15"/>
    <property type="match status" value="1"/>
</dbReference>
<dbReference type="GO" id="GO:0004631">
    <property type="term" value="F:phosphomevalonate kinase activity"/>
    <property type="evidence" value="ECO:0007669"/>
    <property type="project" value="UniProtKB-EC"/>
</dbReference>
<keyword evidence="15" id="KW-0753">Steroid metabolism</keyword>
<keyword evidence="11" id="KW-0752">Steroid biosynthesis</keyword>
<dbReference type="InterPro" id="IPR029044">
    <property type="entry name" value="Nucleotide-diphossugar_trans"/>
</dbReference>
<dbReference type="FunFam" id="3.90.550.10:FF:000051">
    <property type="entry name" value="Alpha-1,2-mannosyltransferase (Ktr4)"/>
    <property type="match status" value="1"/>
</dbReference>
<dbReference type="OrthoDB" id="439943at2759"/>
<sequence>MSTTTALSAPGKVLLSGGYLVLDRDYTGTVFALDARIHVIVQQLRKLPKKDPSGTESATAEQSDAAAEGDKSEEEVIFVRSPQFQDAVWEYSLERFDNGGGVKVVQKGDGRRNPFVETSLNYALTYISYVADSKDFGSLSITILADNDYYSETASSRGPASSRGRFANFGVPLHEAHKTGLGSSAALVTALVSALVIHRTMQPDDLGAARDKLHNLAQAAHCAAQGKVGSGFDVGAAVYGSCLYRRFSPIVLEKVGDVGSPGFEERLFSTVEDLDQEHPWDTECVDFGMRLPRGMQMVLCDVDCGSQTPSMVKKVLAWRKENKDEADLLWTALQSNNDHFREELKRLAETPGFPNADDFQRIRTCLERSREYIRTMTRKSGVPIEPKVQTELLDAASNLDGVIGGVVPGAGGYDAIVLLIRDDPGVINRLKSLFASWQSKVEDDFGGKIGTVRLLGVRHGSEGARNEVLEQSGHKTRAPVDTFHPPGTPLALLVDGACVFSSVALFPDVIHLFFLTTFVSLSWFASANRDVQRAKWPPRSHPPHRQTTQQRWPRGRADMFDTSFLQSSSSIPLPDTAGLINLNPSKEGSKAPNTVQDASPPPPEAEAEKAPPADERANATFVTLARNSDVWEIAKSIRQVEDRFNRNYHYDWVFLNDKPFDDTFKKTTTALVSGKTHYGLIPKNHWSYPDWIDQDKAKKVREDMGQRKIIYGDSVSYRHMCRYESGFFFRHPLMEQYDYYWRVEPSIDLYCDISFDPFKFMRDNKKKYSFVLSLYEYYETIPTLWDSVKKFMKEHPEHIAEDNSLSFLSDDGGKTYNKCHFWSNFEIGDLNWLRSDAYVDYFDSLDHDGGFFYERWGDAPVHSIAAALMLKRDEIHFFNEIGYYHVPFTHCPTGEQTRLDLKCHCNPSDNFDWKGYSCTARFFEMNDMQKPAGYEDEQD</sequence>
<keyword evidence="21" id="KW-1185">Reference proteome</keyword>
<dbReference type="GO" id="GO:0005794">
    <property type="term" value="C:Golgi apparatus"/>
    <property type="evidence" value="ECO:0007669"/>
    <property type="project" value="TreeGrafter"/>
</dbReference>
<dbReference type="FunFam" id="3.30.70.890:FF:000018">
    <property type="entry name" value="Phosphomevalonate kinase"/>
    <property type="match status" value="1"/>
</dbReference>
<dbReference type="Gene3D" id="3.30.70.890">
    <property type="entry name" value="GHMP kinase, C-terminal domain"/>
    <property type="match status" value="1"/>
</dbReference>
<comment type="caution">
    <text evidence="20">The sequence shown here is derived from an EMBL/GenBank/DDBJ whole genome shotgun (WGS) entry which is preliminary data.</text>
</comment>
<evidence type="ECO:0000259" key="19">
    <source>
        <dbReference type="Pfam" id="PF00288"/>
    </source>
</evidence>
<dbReference type="EC" id="2.7.4.2" evidence="4"/>
<dbReference type="InterPro" id="IPR020568">
    <property type="entry name" value="Ribosomal_Su5_D2-typ_SF"/>
</dbReference>
<keyword evidence="9" id="KW-0418">Kinase</keyword>
<keyword evidence="8" id="KW-0547">Nucleotide-binding</keyword>
<feature type="region of interest" description="Disordered" evidence="18">
    <location>
        <begin position="534"/>
        <end position="614"/>
    </location>
</feature>
<keyword evidence="7" id="KW-0808">Transferase</keyword>
<evidence type="ECO:0000256" key="4">
    <source>
        <dbReference type="ARBA" id="ARBA00012958"/>
    </source>
</evidence>
<evidence type="ECO:0000256" key="13">
    <source>
        <dbReference type="ARBA" id="ARBA00023098"/>
    </source>
</evidence>
<dbReference type="InterPro" id="IPR006204">
    <property type="entry name" value="GHMP_kinase_N_dom"/>
</dbReference>
<dbReference type="GO" id="GO:0005524">
    <property type="term" value="F:ATP binding"/>
    <property type="evidence" value="ECO:0007669"/>
    <property type="project" value="UniProtKB-KW"/>
</dbReference>
<evidence type="ECO:0000256" key="5">
    <source>
        <dbReference type="ARBA" id="ARBA00022516"/>
    </source>
</evidence>
<evidence type="ECO:0000313" key="21">
    <source>
        <dbReference type="Proteomes" id="UP000018001"/>
    </source>
</evidence>
<dbReference type="GO" id="GO:0000032">
    <property type="term" value="P:cell wall mannoprotein biosynthetic process"/>
    <property type="evidence" value="ECO:0007669"/>
    <property type="project" value="TreeGrafter"/>
</dbReference>
<evidence type="ECO:0000256" key="2">
    <source>
        <dbReference type="ARBA" id="ARBA00006495"/>
    </source>
</evidence>
<dbReference type="Proteomes" id="UP000018001">
    <property type="component" value="Unassembled WGS sequence"/>
</dbReference>